<evidence type="ECO:0000259" key="6">
    <source>
        <dbReference type="Pfam" id="PF18962"/>
    </source>
</evidence>
<dbReference type="Pfam" id="PF18962">
    <property type="entry name" value="Por_Secre_tail"/>
    <property type="match status" value="1"/>
</dbReference>
<dbReference type="SUPFAM" id="SSF49478">
    <property type="entry name" value="Cna protein B-type domain"/>
    <property type="match status" value="1"/>
</dbReference>
<proteinExistence type="predicted"/>
<evidence type="ECO:0000313" key="7">
    <source>
        <dbReference type="EMBL" id="PSL33731.1"/>
    </source>
</evidence>
<evidence type="ECO:0000259" key="5">
    <source>
        <dbReference type="Pfam" id="PF17210"/>
    </source>
</evidence>
<dbReference type="Gene3D" id="2.60.40.10">
    <property type="entry name" value="Immunoglobulins"/>
    <property type="match status" value="1"/>
</dbReference>
<dbReference type="Proteomes" id="UP000241964">
    <property type="component" value="Unassembled WGS sequence"/>
</dbReference>
<dbReference type="NCBIfam" id="NF033208">
    <property type="entry name" value="choice_anch_E"/>
    <property type="match status" value="1"/>
</dbReference>
<feature type="signal peptide" evidence="4">
    <location>
        <begin position="1"/>
        <end position="20"/>
    </location>
</feature>
<reference evidence="7 8" key="1">
    <citation type="submission" date="2018-03" db="EMBL/GenBank/DDBJ databases">
        <title>Genomic Encyclopedia of Archaeal and Bacterial Type Strains, Phase II (KMG-II): from individual species to whole genera.</title>
        <authorList>
            <person name="Goeker M."/>
        </authorList>
    </citation>
    <scope>NUCLEOTIDE SEQUENCE [LARGE SCALE GENOMIC DNA]</scope>
    <source>
        <strain evidence="7 8">DSM 29057</strain>
    </source>
</reference>
<dbReference type="InterPro" id="IPR033764">
    <property type="entry name" value="Sdr_B"/>
</dbReference>
<sequence>MLKTFTFTLACLSFSAASMAQTVPPLTSNINGTVWQEAKPYDGIRAASEQKVAGILVNLLDAGSFEVVASALSNASGEFSLKANAGTYIIEYIYPSDGFAPTTQRVGSDNTVSSAADDSNYSPEFTIGDNETINEFGLGLTPKANTITYCTQKESVVTEWSQALLLPKSTVAPIPLNVKLFAAESVYHPLIGIENTGTANAYSITTAGKVTMTMPINPPSFVMNSDVTINGALADYDGQEDYDGASGATFYNRASFAYGYPARNTSSQSIINANFVGSAGDTFSIPTTAQSSVAFTGSGNLKTSVQTYVSAGACVVYTYAEGALPVTLASFGAATEGKVTNLNWTTTEETGSREFEIQRSTDGKSWSAIGTVEAKGTTKQTNHYYFTDSSPRGGQNLYRLKMIDLDGTFAFSSIKAVKFGMTLNVYPNPAADELHVSTASSPASLKISIYKHSGQLVKEVVGKSVIDVSMLPKGIYLVSARDADGEQGISNLLITR</sequence>
<dbReference type="Pfam" id="PF17210">
    <property type="entry name" value="SdrD_B"/>
    <property type="match status" value="1"/>
</dbReference>
<feature type="domain" description="Secretion system C-terminal sorting" evidence="6">
    <location>
        <begin position="425"/>
        <end position="486"/>
    </location>
</feature>
<evidence type="ECO:0000256" key="4">
    <source>
        <dbReference type="SAM" id="SignalP"/>
    </source>
</evidence>
<keyword evidence="8" id="KW-1185">Reference proteome</keyword>
<comment type="subcellular location">
    <subcellularLocation>
        <location evidence="1">Secreted</location>
    </subcellularLocation>
</comment>
<dbReference type="GO" id="GO:0005576">
    <property type="term" value="C:extracellular region"/>
    <property type="evidence" value="ECO:0007669"/>
    <property type="project" value="UniProtKB-SubCell"/>
</dbReference>
<name>A0A2P8GIE0_9BACT</name>
<accession>A0A2P8GIE0</accession>
<evidence type="ECO:0000256" key="1">
    <source>
        <dbReference type="ARBA" id="ARBA00004613"/>
    </source>
</evidence>
<comment type="caution">
    <text evidence="7">The sequence shown here is derived from an EMBL/GenBank/DDBJ whole genome shotgun (WGS) entry which is preliminary data.</text>
</comment>
<keyword evidence="3 4" id="KW-0732">Signal</keyword>
<keyword evidence="2" id="KW-0964">Secreted</keyword>
<dbReference type="InterPro" id="IPR026444">
    <property type="entry name" value="Secre_tail"/>
</dbReference>
<dbReference type="RefSeq" id="WP_106593430.1">
    <property type="nucleotide sequence ID" value="NZ_PYAS01000001.1"/>
</dbReference>
<feature type="domain" description="SD-repeat containing protein B" evidence="5">
    <location>
        <begin position="32"/>
        <end position="130"/>
    </location>
</feature>
<evidence type="ECO:0000256" key="3">
    <source>
        <dbReference type="ARBA" id="ARBA00022729"/>
    </source>
</evidence>
<evidence type="ECO:0000256" key="2">
    <source>
        <dbReference type="ARBA" id="ARBA00022525"/>
    </source>
</evidence>
<dbReference type="AlphaFoldDB" id="A0A2P8GIE0"/>
<gene>
    <name evidence="7" type="ORF">CLV60_101100</name>
</gene>
<protein>
    <submittedName>
        <fullName evidence="7">Putative secreted protein (Por secretion system target)</fullName>
    </submittedName>
</protein>
<dbReference type="InterPro" id="IPR013783">
    <property type="entry name" value="Ig-like_fold"/>
</dbReference>
<feature type="chain" id="PRO_5015159662" evidence="4">
    <location>
        <begin position="21"/>
        <end position="496"/>
    </location>
</feature>
<dbReference type="EMBL" id="PYAS01000001">
    <property type="protein sequence ID" value="PSL33731.1"/>
    <property type="molecule type" value="Genomic_DNA"/>
</dbReference>
<dbReference type="OrthoDB" id="918746at2"/>
<dbReference type="NCBIfam" id="TIGR04183">
    <property type="entry name" value="Por_Secre_tail"/>
    <property type="match status" value="1"/>
</dbReference>
<organism evidence="7 8">
    <name type="scientific">Dyadobacter jiangsuensis</name>
    <dbReference type="NCBI Taxonomy" id="1591085"/>
    <lineage>
        <taxon>Bacteria</taxon>
        <taxon>Pseudomonadati</taxon>
        <taxon>Bacteroidota</taxon>
        <taxon>Cytophagia</taxon>
        <taxon>Cytophagales</taxon>
        <taxon>Spirosomataceae</taxon>
        <taxon>Dyadobacter</taxon>
    </lineage>
</organism>
<evidence type="ECO:0000313" key="8">
    <source>
        <dbReference type="Proteomes" id="UP000241964"/>
    </source>
</evidence>